<organism evidence="1 2">
    <name type="scientific">Gymnopilus dilepis</name>
    <dbReference type="NCBI Taxonomy" id="231916"/>
    <lineage>
        <taxon>Eukaryota</taxon>
        <taxon>Fungi</taxon>
        <taxon>Dikarya</taxon>
        <taxon>Basidiomycota</taxon>
        <taxon>Agaricomycotina</taxon>
        <taxon>Agaricomycetes</taxon>
        <taxon>Agaricomycetidae</taxon>
        <taxon>Agaricales</taxon>
        <taxon>Agaricineae</taxon>
        <taxon>Hymenogastraceae</taxon>
        <taxon>Gymnopilus</taxon>
    </lineage>
</organism>
<dbReference type="AlphaFoldDB" id="A0A409WUF8"/>
<gene>
    <name evidence="1" type="ORF">CVT26_008853</name>
</gene>
<protein>
    <submittedName>
        <fullName evidence="1">Uncharacterized protein</fullName>
    </submittedName>
</protein>
<name>A0A409WUF8_9AGAR</name>
<proteinExistence type="predicted"/>
<dbReference type="InParanoid" id="A0A409WUF8"/>
<comment type="caution">
    <text evidence="1">The sequence shown here is derived from an EMBL/GenBank/DDBJ whole genome shotgun (WGS) entry which is preliminary data.</text>
</comment>
<evidence type="ECO:0000313" key="2">
    <source>
        <dbReference type="Proteomes" id="UP000284706"/>
    </source>
</evidence>
<dbReference type="EMBL" id="NHYE01004785">
    <property type="protein sequence ID" value="PPQ82165.1"/>
    <property type="molecule type" value="Genomic_DNA"/>
</dbReference>
<accession>A0A409WUF8</accession>
<keyword evidence="2" id="KW-1185">Reference proteome</keyword>
<sequence length="245" mass="26811">MNQNDLRPYHELAHDAFQTAALYLDTNLSFAENGIPPKLKGDSTGLGGHLLYITASIERVVHQAAPAQCDTQLIADLHNRLAHHREALKFLGVEHTNEGGGPVYFPDARRLLVGGGNFSSVGGSYYGPGEDARVYKSQPSTPYKGASYFAGLEDSTILGGNFMAVSGDFVEGRTNIPYACCSTQWNGMDNRRQFSSFHENAGFSPDMSAMTGGFKGEYRSSRGSDPTLNCIIRIPYVDEFLRTRQ</sequence>
<reference evidence="1 2" key="1">
    <citation type="journal article" date="2018" name="Evol. Lett.">
        <title>Horizontal gene cluster transfer increased hallucinogenic mushroom diversity.</title>
        <authorList>
            <person name="Reynolds H.T."/>
            <person name="Vijayakumar V."/>
            <person name="Gluck-Thaler E."/>
            <person name="Korotkin H.B."/>
            <person name="Matheny P.B."/>
            <person name="Slot J.C."/>
        </authorList>
    </citation>
    <scope>NUCLEOTIDE SEQUENCE [LARGE SCALE GENOMIC DNA]</scope>
    <source>
        <strain evidence="1 2">SRW20</strain>
    </source>
</reference>
<dbReference type="Proteomes" id="UP000284706">
    <property type="component" value="Unassembled WGS sequence"/>
</dbReference>
<evidence type="ECO:0000313" key="1">
    <source>
        <dbReference type="EMBL" id="PPQ82165.1"/>
    </source>
</evidence>